<dbReference type="InParanoid" id="T1EZW6"/>
<dbReference type="HOGENOM" id="CLU_718197_0_0_1"/>
<evidence type="ECO:0000313" key="4">
    <source>
        <dbReference type="EnsemblMetazoa" id="HelroP167866"/>
    </source>
</evidence>
<name>T1EZW6_HELRO</name>
<feature type="compositionally biased region" description="Basic and acidic residues" evidence="1">
    <location>
        <begin position="110"/>
        <end position="137"/>
    </location>
</feature>
<keyword evidence="5" id="KW-1185">Reference proteome</keyword>
<dbReference type="Proteomes" id="UP000015101">
    <property type="component" value="Unassembled WGS sequence"/>
</dbReference>
<feature type="compositionally biased region" description="Low complexity" evidence="1">
    <location>
        <begin position="268"/>
        <end position="281"/>
    </location>
</feature>
<sequence>MGLGGGFSVVGAVPVAITVSFGVRTSATIIGMGFVGFGFLLMLPGLFWCIVVRTHSFKICCFCCRKKKEGGINGKGDGPRKRKRRKKWGEDEDEDDDEFGEQEDTPALCYDRENSSIENSPSRHMEGSSKSPRERKWPPVYVDTPSLIITKAQDCMSSRENVQLKNFVEPSSMPNNNNDGCTSGNAANNCPNTKNVQAHQTTKNENIVTKKIKALYNNTKPNKSETNLHQNDKSTINNNSKTNKSNNNNNRMALSFTSSQTCDPIANTATTTTTTSPSTATDIENGKSTRETAISYILPKSLSHNLNLSTQSKSLDEDESRSSGQRCSIKDSSRNTHNNNNEGFVDDSSNNDDISSLADKDVKKICDLIDNYRLTNNNDLNDTTE</sequence>
<keyword evidence="2" id="KW-0472">Membrane</keyword>
<dbReference type="RefSeq" id="XP_009011843.1">
    <property type="nucleotide sequence ID" value="XM_009013595.1"/>
</dbReference>
<feature type="region of interest" description="Disordered" evidence="1">
    <location>
        <begin position="217"/>
        <end position="287"/>
    </location>
</feature>
<accession>T1EZW6</accession>
<evidence type="ECO:0000256" key="2">
    <source>
        <dbReference type="SAM" id="Phobius"/>
    </source>
</evidence>
<feature type="transmembrane region" description="Helical" evidence="2">
    <location>
        <begin position="30"/>
        <end position="53"/>
    </location>
</feature>
<organism evidence="4 5">
    <name type="scientific">Helobdella robusta</name>
    <name type="common">Californian leech</name>
    <dbReference type="NCBI Taxonomy" id="6412"/>
    <lineage>
        <taxon>Eukaryota</taxon>
        <taxon>Metazoa</taxon>
        <taxon>Spiralia</taxon>
        <taxon>Lophotrochozoa</taxon>
        <taxon>Annelida</taxon>
        <taxon>Clitellata</taxon>
        <taxon>Hirudinea</taxon>
        <taxon>Rhynchobdellida</taxon>
        <taxon>Glossiphoniidae</taxon>
        <taxon>Helobdella</taxon>
    </lineage>
</organism>
<gene>
    <name evidence="4" type="primary">20202116</name>
    <name evidence="3" type="ORF">HELRODRAFT_167866</name>
</gene>
<feature type="compositionally biased region" description="Low complexity" evidence="1">
    <location>
        <begin position="233"/>
        <end position="250"/>
    </location>
</feature>
<feature type="compositionally biased region" description="Polar residues" evidence="1">
    <location>
        <begin position="217"/>
        <end position="229"/>
    </location>
</feature>
<evidence type="ECO:0000313" key="3">
    <source>
        <dbReference type="EMBL" id="ESO10029.1"/>
    </source>
</evidence>
<protein>
    <submittedName>
        <fullName evidence="3 4">Uncharacterized protein</fullName>
    </submittedName>
</protein>
<proteinExistence type="predicted"/>
<dbReference type="KEGG" id="hro:HELRODRAFT_167866"/>
<feature type="region of interest" description="Disordered" evidence="1">
    <location>
        <begin position="73"/>
        <end position="138"/>
    </location>
</feature>
<keyword evidence="2" id="KW-0812">Transmembrane</keyword>
<reference evidence="4" key="3">
    <citation type="submission" date="2015-06" db="UniProtKB">
        <authorList>
            <consortium name="EnsemblMetazoa"/>
        </authorList>
    </citation>
    <scope>IDENTIFICATION</scope>
</reference>
<reference evidence="5" key="1">
    <citation type="submission" date="2012-12" db="EMBL/GenBank/DDBJ databases">
        <authorList>
            <person name="Hellsten U."/>
            <person name="Grimwood J."/>
            <person name="Chapman J.A."/>
            <person name="Shapiro H."/>
            <person name="Aerts A."/>
            <person name="Otillar R.P."/>
            <person name="Terry A.Y."/>
            <person name="Boore J.L."/>
            <person name="Simakov O."/>
            <person name="Marletaz F."/>
            <person name="Cho S.-J."/>
            <person name="Edsinger-Gonzales E."/>
            <person name="Havlak P."/>
            <person name="Kuo D.-H."/>
            <person name="Larsson T."/>
            <person name="Lv J."/>
            <person name="Arendt D."/>
            <person name="Savage R."/>
            <person name="Osoegawa K."/>
            <person name="de Jong P."/>
            <person name="Lindberg D.R."/>
            <person name="Seaver E.C."/>
            <person name="Weisblat D.A."/>
            <person name="Putnam N.H."/>
            <person name="Grigoriev I.V."/>
            <person name="Rokhsar D.S."/>
        </authorList>
    </citation>
    <scope>NUCLEOTIDE SEQUENCE</scope>
</reference>
<feature type="region of interest" description="Disordered" evidence="1">
    <location>
        <begin position="311"/>
        <end position="352"/>
    </location>
</feature>
<keyword evidence="2" id="KW-1133">Transmembrane helix</keyword>
<feature type="compositionally biased region" description="Polar residues" evidence="1">
    <location>
        <begin position="251"/>
        <end position="262"/>
    </location>
</feature>
<feature type="transmembrane region" description="Helical" evidence="2">
    <location>
        <begin position="6"/>
        <end position="23"/>
    </location>
</feature>
<dbReference type="CTD" id="20202116"/>
<evidence type="ECO:0000256" key="1">
    <source>
        <dbReference type="SAM" id="MobiDB-lite"/>
    </source>
</evidence>
<dbReference type="EnsemblMetazoa" id="HelroT167866">
    <property type="protein sequence ID" value="HelroP167866"/>
    <property type="gene ID" value="HelroG167866"/>
</dbReference>
<dbReference type="EMBL" id="AMQM01002857">
    <property type="status" value="NOT_ANNOTATED_CDS"/>
    <property type="molecule type" value="Genomic_DNA"/>
</dbReference>
<reference evidence="3 5" key="2">
    <citation type="journal article" date="2013" name="Nature">
        <title>Insights into bilaterian evolution from three spiralian genomes.</title>
        <authorList>
            <person name="Simakov O."/>
            <person name="Marletaz F."/>
            <person name="Cho S.J."/>
            <person name="Edsinger-Gonzales E."/>
            <person name="Havlak P."/>
            <person name="Hellsten U."/>
            <person name="Kuo D.H."/>
            <person name="Larsson T."/>
            <person name="Lv J."/>
            <person name="Arendt D."/>
            <person name="Savage R."/>
            <person name="Osoegawa K."/>
            <person name="de Jong P."/>
            <person name="Grimwood J."/>
            <person name="Chapman J.A."/>
            <person name="Shapiro H."/>
            <person name="Aerts A."/>
            <person name="Otillar R.P."/>
            <person name="Terry A.Y."/>
            <person name="Boore J.L."/>
            <person name="Grigoriev I.V."/>
            <person name="Lindberg D.R."/>
            <person name="Seaver E.C."/>
            <person name="Weisblat D.A."/>
            <person name="Putnam N.H."/>
            <person name="Rokhsar D.S."/>
        </authorList>
    </citation>
    <scope>NUCLEOTIDE SEQUENCE</scope>
</reference>
<feature type="compositionally biased region" description="Acidic residues" evidence="1">
    <location>
        <begin position="90"/>
        <end position="104"/>
    </location>
</feature>
<dbReference type="GeneID" id="20202116"/>
<evidence type="ECO:0000313" key="5">
    <source>
        <dbReference type="Proteomes" id="UP000015101"/>
    </source>
</evidence>
<dbReference type="AlphaFoldDB" id="T1EZW6"/>
<dbReference type="EMBL" id="KB095905">
    <property type="protein sequence ID" value="ESO10029.1"/>
    <property type="molecule type" value="Genomic_DNA"/>
</dbReference>